<dbReference type="Proteomes" id="UP000235659">
    <property type="component" value="Unassembled WGS sequence"/>
</dbReference>
<evidence type="ECO:0000313" key="1">
    <source>
        <dbReference type="EMBL" id="PMS25956.1"/>
    </source>
</evidence>
<sequence>MEVPVTTNEPLFEALKRLEHADLPPTDREILRPAFAALHGGQAIALPERVVHRIRALDAQLSVSPR</sequence>
<reference evidence="1 2" key="1">
    <citation type="submission" date="2018-01" db="EMBL/GenBank/DDBJ databases">
        <title>Whole genome analyses suggest that Burkholderia sensu lato contains two further novel genera in the rhizoxinica-symbiotica group Mycetohabitans gen. nov., and Trinickia gen. nov.: implications for the evolution of diazotrophy and nodulation in the Burkholderiaceae.</title>
        <authorList>
            <person name="Estrada-de los Santos P."/>
            <person name="Palmer M."/>
            <person name="Chavez-Ramirez B."/>
            <person name="Beukes C."/>
            <person name="Steenkamp E.T."/>
            <person name="Hirsch A.M."/>
            <person name="Manyaka P."/>
            <person name="Maluk M."/>
            <person name="Lafos M."/>
            <person name="Crook M."/>
            <person name="Gross E."/>
            <person name="Simon M.F."/>
            <person name="Bueno dos Reis Junior F."/>
            <person name="Poole P.S."/>
            <person name="Venter S.N."/>
            <person name="James E.K."/>
        </authorList>
    </citation>
    <scope>NUCLEOTIDE SEQUENCE [LARGE SCALE GENOMIC DNA]</scope>
    <source>
        <strain evidence="1 2">WSM 3937</strain>
    </source>
</reference>
<gene>
    <name evidence="1" type="ORF">C0Z16_27870</name>
</gene>
<dbReference type="EMBL" id="PNXY01000026">
    <property type="protein sequence ID" value="PMS25956.1"/>
    <property type="molecule type" value="Genomic_DNA"/>
</dbReference>
<proteinExistence type="predicted"/>
<name>A0ABX4UXF9_9BURK</name>
<comment type="caution">
    <text evidence="1">The sequence shown here is derived from an EMBL/GenBank/DDBJ whole genome shotgun (WGS) entry which is preliminary data.</text>
</comment>
<keyword evidence="2" id="KW-1185">Reference proteome</keyword>
<accession>A0ABX4UXF9</accession>
<evidence type="ECO:0000313" key="2">
    <source>
        <dbReference type="Proteomes" id="UP000235659"/>
    </source>
</evidence>
<protein>
    <submittedName>
        <fullName evidence="1">Uncharacterized protein</fullName>
    </submittedName>
</protein>
<organism evidence="1 2">
    <name type="scientific">Paraburkholderia rhynchosiae</name>
    <dbReference type="NCBI Taxonomy" id="487049"/>
    <lineage>
        <taxon>Bacteria</taxon>
        <taxon>Pseudomonadati</taxon>
        <taxon>Pseudomonadota</taxon>
        <taxon>Betaproteobacteria</taxon>
        <taxon>Burkholderiales</taxon>
        <taxon>Burkholderiaceae</taxon>
        <taxon>Paraburkholderia</taxon>
    </lineage>
</organism>